<evidence type="ECO:0000259" key="7">
    <source>
        <dbReference type="PROSITE" id="PS50109"/>
    </source>
</evidence>
<keyword evidence="6" id="KW-1133">Transmembrane helix</keyword>
<dbReference type="GO" id="GO:0004673">
    <property type="term" value="F:protein histidine kinase activity"/>
    <property type="evidence" value="ECO:0007669"/>
    <property type="project" value="UniProtKB-EC"/>
</dbReference>
<keyword evidence="2" id="KW-0547">Nucleotide-binding</keyword>
<feature type="transmembrane region" description="Helical" evidence="6">
    <location>
        <begin position="64"/>
        <end position="80"/>
    </location>
</feature>
<protein>
    <submittedName>
        <fullName evidence="8">Sensor histidine kinase</fullName>
        <ecNumber evidence="8">2.7.13.3</ecNumber>
    </submittedName>
</protein>
<dbReference type="SMART" id="SM00387">
    <property type="entry name" value="HATPase_c"/>
    <property type="match status" value="1"/>
</dbReference>
<keyword evidence="6" id="KW-0472">Membrane</keyword>
<dbReference type="Gene3D" id="3.30.565.10">
    <property type="entry name" value="Histidine kinase-like ATPase, C-terminal domain"/>
    <property type="match status" value="1"/>
</dbReference>
<feature type="transmembrane region" description="Helical" evidence="6">
    <location>
        <begin position="6"/>
        <end position="23"/>
    </location>
</feature>
<evidence type="ECO:0000256" key="1">
    <source>
        <dbReference type="ARBA" id="ARBA00022679"/>
    </source>
</evidence>
<dbReference type="InterPro" id="IPR005467">
    <property type="entry name" value="His_kinase_dom"/>
</dbReference>
<gene>
    <name evidence="8" type="ORF">ACFSKK_23595</name>
</gene>
<accession>A0ABW5C638</accession>
<evidence type="ECO:0000256" key="5">
    <source>
        <dbReference type="ARBA" id="ARBA00023012"/>
    </source>
</evidence>
<dbReference type="PROSITE" id="PS50109">
    <property type="entry name" value="HIS_KIN"/>
    <property type="match status" value="1"/>
</dbReference>
<proteinExistence type="predicted"/>
<evidence type="ECO:0000313" key="8">
    <source>
        <dbReference type="EMBL" id="MFD2216664.1"/>
    </source>
</evidence>
<dbReference type="InterPro" id="IPR032834">
    <property type="entry name" value="NatK-like_C"/>
</dbReference>
<dbReference type="RefSeq" id="WP_247339460.1">
    <property type="nucleotide sequence ID" value="NZ_CP095550.1"/>
</dbReference>
<dbReference type="InterPro" id="IPR036890">
    <property type="entry name" value="HATPase_C_sf"/>
</dbReference>
<feature type="transmembrane region" description="Helical" evidence="6">
    <location>
        <begin position="28"/>
        <end position="44"/>
    </location>
</feature>
<dbReference type="SUPFAM" id="SSF55874">
    <property type="entry name" value="ATPase domain of HSP90 chaperone/DNA topoisomerase II/histidine kinase"/>
    <property type="match status" value="1"/>
</dbReference>
<sequence length="327" mass="37508">MNSILYIVFICSMYLMAYFKLFIDQHQLVVMLLVGIHVAVIMLHRKEINMLSLSLSTLTFKRTSFFIVLQVIFLAVIVTTKQESSQIISLIGMFVCEVVRLRKLPIEVKEQHEVQQLSKKLEEMNGHFLTVRSQRHDFLKHVSALEFLIEHEANHKAKEYFRTLLGEYNTVNQAIKGEDSHISSILLKYKKSAEQTGTDIEYNFNVPVSSLPLKPIHQVQLIANLLENAVEASQSYHDIYHHSALTLKTESHGGIYILEIINNAIFTDKSEIDYMFEKFGTTSKGKDHQGLGTFIISNLVKSYNGRLSFQYIENTINIKIKIPIVKG</sequence>
<comment type="caution">
    <text evidence="8">The sequence shown here is derived from an EMBL/GenBank/DDBJ whole genome shotgun (WGS) entry which is preliminary data.</text>
</comment>
<name>A0ABW5C638_9BACI</name>
<dbReference type="Proteomes" id="UP001597318">
    <property type="component" value="Unassembled WGS sequence"/>
</dbReference>
<dbReference type="EMBL" id="JBHUIK010000008">
    <property type="protein sequence ID" value="MFD2216664.1"/>
    <property type="molecule type" value="Genomic_DNA"/>
</dbReference>
<keyword evidence="9" id="KW-1185">Reference proteome</keyword>
<evidence type="ECO:0000256" key="2">
    <source>
        <dbReference type="ARBA" id="ARBA00022741"/>
    </source>
</evidence>
<keyword evidence="4" id="KW-0067">ATP-binding</keyword>
<evidence type="ECO:0000256" key="3">
    <source>
        <dbReference type="ARBA" id="ARBA00022777"/>
    </source>
</evidence>
<keyword evidence="6" id="KW-0812">Transmembrane</keyword>
<keyword evidence="5" id="KW-0902">Two-component regulatory system</keyword>
<feature type="domain" description="Histidine kinase" evidence="7">
    <location>
        <begin position="220"/>
        <end position="326"/>
    </location>
</feature>
<evidence type="ECO:0000256" key="6">
    <source>
        <dbReference type="SAM" id="Phobius"/>
    </source>
</evidence>
<keyword evidence="1 8" id="KW-0808">Transferase</keyword>
<dbReference type="PANTHER" id="PTHR40448">
    <property type="entry name" value="TWO-COMPONENT SENSOR HISTIDINE KINASE"/>
    <property type="match status" value="1"/>
</dbReference>
<keyword evidence="3 8" id="KW-0418">Kinase</keyword>
<organism evidence="8 9">
    <name type="scientific">Metabacillus endolithicus</name>
    <dbReference type="NCBI Taxonomy" id="1535204"/>
    <lineage>
        <taxon>Bacteria</taxon>
        <taxon>Bacillati</taxon>
        <taxon>Bacillota</taxon>
        <taxon>Bacilli</taxon>
        <taxon>Bacillales</taxon>
        <taxon>Bacillaceae</taxon>
        <taxon>Metabacillus</taxon>
    </lineage>
</organism>
<evidence type="ECO:0000313" key="9">
    <source>
        <dbReference type="Proteomes" id="UP001597318"/>
    </source>
</evidence>
<evidence type="ECO:0000256" key="4">
    <source>
        <dbReference type="ARBA" id="ARBA00022840"/>
    </source>
</evidence>
<dbReference type="EC" id="2.7.13.3" evidence="8"/>
<dbReference type="Pfam" id="PF14501">
    <property type="entry name" value="HATPase_c_5"/>
    <property type="match status" value="1"/>
</dbReference>
<dbReference type="InterPro" id="IPR003594">
    <property type="entry name" value="HATPase_dom"/>
</dbReference>
<dbReference type="PANTHER" id="PTHR40448:SF1">
    <property type="entry name" value="TWO-COMPONENT SENSOR HISTIDINE KINASE"/>
    <property type="match status" value="1"/>
</dbReference>
<reference evidence="9" key="1">
    <citation type="journal article" date="2019" name="Int. J. Syst. Evol. Microbiol.">
        <title>The Global Catalogue of Microorganisms (GCM) 10K type strain sequencing project: providing services to taxonomists for standard genome sequencing and annotation.</title>
        <authorList>
            <consortium name="The Broad Institute Genomics Platform"/>
            <consortium name="The Broad Institute Genome Sequencing Center for Infectious Disease"/>
            <person name="Wu L."/>
            <person name="Ma J."/>
        </authorList>
    </citation>
    <scope>NUCLEOTIDE SEQUENCE [LARGE SCALE GENOMIC DNA]</scope>
    <source>
        <strain evidence="9">CGMCC 1.15474</strain>
    </source>
</reference>